<evidence type="ECO:0000256" key="12">
    <source>
        <dbReference type="ARBA" id="ARBA00022842"/>
    </source>
</evidence>
<evidence type="ECO:0000256" key="9">
    <source>
        <dbReference type="ARBA" id="ARBA00022801"/>
    </source>
</evidence>
<dbReference type="InterPro" id="IPR038765">
    <property type="entry name" value="Papain-like_cys_pep_sf"/>
</dbReference>
<dbReference type="InterPro" id="IPR042468">
    <property type="entry name" value="Peptidase_C65_otubain_sub1"/>
</dbReference>
<dbReference type="InterPro" id="IPR042467">
    <property type="entry name" value="Peptidase_C65_otubain_sub2"/>
</dbReference>
<dbReference type="GO" id="GO:0004843">
    <property type="term" value="F:cysteine-type deubiquitinase activity"/>
    <property type="evidence" value="ECO:0007669"/>
    <property type="project" value="UniProtKB-EC"/>
</dbReference>
<dbReference type="SUPFAM" id="SSF53244">
    <property type="entry name" value="MurD-like peptide ligases, peptide-binding domain"/>
    <property type="match status" value="1"/>
</dbReference>
<dbReference type="PANTHER" id="PTHR11136">
    <property type="entry name" value="FOLYLPOLYGLUTAMATE SYNTHASE-RELATED"/>
    <property type="match status" value="1"/>
</dbReference>
<gene>
    <name evidence="15" type="ORF">E3P90_01061</name>
</gene>
<dbReference type="Pfam" id="PF08245">
    <property type="entry name" value="Mur_ligase_M"/>
    <property type="match status" value="1"/>
</dbReference>
<keyword evidence="7" id="KW-0547">Nucleotide-binding</keyword>
<dbReference type="PROSITE" id="PS51273">
    <property type="entry name" value="GATASE_TYPE_1"/>
    <property type="match status" value="1"/>
</dbReference>
<dbReference type="CDD" id="cd01741">
    <property type="entry name" value="GATase1_1"/>
    <property type="match status" value="1"/>
</dbReference>
<dbReference type="SUPFAM" id="SSF53623">
    <property type="entry name" value="MurD-like peptide ligases, catalytic domain"/>
    <property type="match status" value="1"/>
</dbReference>
<keyword evidence="11" id="KW-0067">ATP-binding</keyword>
<dbReference type="SUPFAM" id="SSF54001">
    <property type="entry name" value="Cysteine proteinases"/>
    <property type="match status" value="1"/>
</dbReference>
<dbReference type="GO" id="GO:0005829">
    <property type="term" value="C:cytosol"/>
    <property type="evidence" value="ECO:0007669"/>
    <property type="project" value="TreeGrafter"/>
</dbReference>
<keyword evidence="5" id="KW-0645">Protease</keyword>
<dbReference type="Gene3D" id="3.40.1190.10">
    <property type="entry name" value="Mur-like, catalytic domain"/>
    <property type="match status" value="1"/>
</dbReference>
<comment type="caution">
    <text evidence="15">The sequence shown here is derived from an EMBL/GenBank/DDBJ whole genome shotgun (WGS) entry which is preliminary data.</text>
</comment>
<evidence type="ECO:0000256" key="2">
    <source>
        <dbReference type="ARBA" id="ARBA00008276"/>
    </source>
</evidence>
<dbReference type="Pfam" id="PF00117">
    <property type="entry name" value="GATase"/>
    <property type="match status" value="1"/>
</dbReference>
<feature type="region of interest" description="Disordered" evidence="13">
    <location>
        <begin position="856"/>
        <end position="884"/>
    </location>
</feature>
<dbReference type="EC" id="3.4.19.12" evidence="3"/>
<dbReference type="InterPro" id="IPR003323">
    <property type="entry name" value="OTU_dom"/>
</dbReference>
<dbReference type="InterPro" id="IPR017926">
    <property type="entry name" value="GATASE"/>
</dbReference>
<evidence type="ECO:0000313" key="15">
    <source>
        <dbReference type="EMBL" id="TIB14891.1"/>
    </source>
</evidence>
<dbReference type="NCBIfam" id="TIGR01499">
    <property type="entry name" value="folC"/>
    <property type="match status" value="1"/>
</dbReference>
<dbReference type="GO" id="GO:0004326">
    <property type="term" value="F:tetrahydrofolylpolyglutamate synthase activity"/>
    <property type="evidence" value="ECO:0007669"/>
    <property type="project" value="InterPro"/>
</dbReference>
<dbReference type="EMBL" id="SPOF01000009">
    <property type="protein sequence ID" value="TIB14891.1"/>
    <property type="molecule type" value="Genomic_DNA"/>
</dbReference>
<dbReference type="InterPro" id="IPR036565">
    <property type="entry name" value="Mur-like_cat_sf"/>
</dbReference>
<evidence type="ECO:0000256" key="1">
    <source>
        <dbReference type="ARBA" id="ARBA00000707"/>
    </source>
</evidence>
<protein>
    <recommendedName>
        <fullName evidence="3">ubiquitinyl hydrolase 1</fullName>
        <ecNumber evidence="3">3.4.19.12</ecNumber>
    </recommendedName>
</protein>
<evidence type="ECO:0000256" key="13">
    <source>
        <dbReference type="SAM" id="MobiDB-lite"/>
    </source>
</evidence>
<dbReference type="Proteomes" id="UP000306954">
    <property type="component" value="Unassembled WGS sequence"/>
</dbReference>
<dbReference type="InterPro" id="IPR029062">
    <property type="entry name" value="Class_I_gatase-like"/>
</dbReference>
<dbReference type="Gene3D" id="3.90.190.20">
    <property type="entry name" value="Mur ligase, C-terminal domain"/>
    <property type="match status" value="1"/>
</dbReference>
<dbReference type="InterPro" id="IPR001645">
    <property type="entry name" value="Folylpolyglutamate_synth"/>
</dbReference>
<dbReference type="Gene3D" id="3.30.200.60">
    <property type="entry name" value="Peptidase C65 Otubain, subdomain 1"/>
    <property type="match status" value="1"/>
</dbReference>
<evidence type="ECO:0000256" key="8">
    <source>
        <dbReference type="ARBA" id="ARBA00022786"/>
    </source>
</evidence>
<keyword evidence="10" id="KW-0788">Thiol protease</keyword>
<keyword evidence="9" id="KW-0378">Hydrolase</keyword>
<proteinExistence type="inferred from homology"/>
<dbReference type="InterPro" id="IPR044992">
    <property type="entry name" value="ChyE-like"/>
</dbReference>
<evidence type="ECO:0000256" key="5">
    <source>
        <dbReference type="ARBA" id="ARBA00022670"/>
    </source>
</evidence>
<feature type="domain" description="OTU" evidence="14">
    <location>
        <begin position="1199"/>
        <end position="1408"/>
    </location>
</feature>
<name>A0A4T0HL32_WALIC</name>
<organism evidence="15 16">
    <name type="scientific">Wallemia ichthyophaga</name>
    <dbReference type="NCBI Taxonomy" id="245174"/>
    <lineage>
        <taxon>Eukaryota</taxon>
        <taxon>Fungi</taxon>
        <taxon>Dikarya</taxon>
        <taxon>Basidiomycota</taxon>
        <taxon>Wallemiomycotina</taxon>
        <taxon>Wallemiomycetes</taxon>
        <taxon>Wallemiales</taxon>
        <taxon>Wallemiaceae</taxon>
        <taxon>Wallemia</taxon>
    </lineage>
</organism>
<dbReference type="GO" id="GO:0006508">
    <property type="term" value="P:proteolysis"/>
    <property type="evidence" value="ECO:0007669"/>
    <property type="project" value="UniProtKB-KW"/>
</dbReference>
<dbReference type="InterPro" id="IPR036615">
    <property type="entry name" value="Mur_ligase_C_dom_sf"/>
</dbReference>
<accession>A0A4T0HL32</accession>
<evidence type="ECO:0000256" key="4">
    <source>
        <dbReference type="ARBA" id="ARBA00022598"/>
    </source>
</evidence>
<evidence type="ECO:0000256" key="11">
    <source>
        <dbReference type="ARBA" id="ARBA00022840"/>
    </source>
</evidence>
<keyword evidence="4" id="KW-0436">Ligase</keyword>
<evidence type="ECO:0000259" key="14">
    <source>
        <dbReference type="PROSITE" id="PS50802"/>
    </source>
</evidence>
<dbReference type="PROSITE" id="PS50802">
    <property type="entry name" value="OTU"/>
    <property type="match status" value="1"/>
</dbReference>
<sequence>MTTPLIKLGVDATARSLARLPSQNTPIIHIAGTNGKGSTSAYVDALLTAFGCVVGRFNSPHLVQERDSICVGGAVIDRQAYDATREHLAHDDSNYNTLTGFEKLTVTAFSLFGSERVDVAVVEVGMGGLHDATNAFSREERDSVAVITPIALDHQSWLGSTVEEITAQKIGIITAHTTAAVVAPQIHPLVVQQVRKRCEELGVPLYVGGQEHERDTLTNPSTGARIHTQLSMAGAHQMENASTALLTLHALKMHCRRFRRFRRFESVGVDDELVRHTLSHVRFRGRSDRYAIPGAVVDGAHNPAAARHLRDTLPNHPHQFILAFSQDKEVAEMLKVLVRPADKIVFVPFSTPPSMPWVGSMDTHSLKSLAEGIFNGSVQVSTADSVQSALKECTGNVVIAGSLYLVADVYRDLLSAHFKHAIQITQQCVQFILQLRCSVVHAVQIASQPRLIERIRLIRRRFEDPFNVTDSVHSGSRGSCFPTHTMAQAELKLAILVCDSTLASIEAEEGDCERIFGTFLHTANDALNAPFKLIIDAFDVYQDRYPEDVTIYDGVIISGSTSDAYSEEDWVVDLADYISGLVNSFKRTKVLGVCFGHQLLARALGGVVQPGDMEMGSTAVRVCDGELAAKYFGCNEHQDTFNVLQAHRDVVHVAPPMLTTVAATETCKHQAFVKLIDGVVQCWSVQGHPEFTPSIMRKVVEAETRNHQTPQQTRDEWLGRAQQPHDGIALGKAILNFDFLNADIHDSQVGLAVYRVRTLRHRFLSRSKKSTIISAGSNHQPLATIHWEHHLLQISSESVALSKIQSYLPSKRGIICRHFQWDSKHYELSYDDEQQRWKVGQLSVYQDSTKLPQATASDQLTESATFHPPRRSKNGNQHKNTTAHGMIADDNDRLFLLMLFIASHPPASSEWRFGDGRVTAVFLARLGKWQIKVSGGEEVYSVRTPTHFGRARIHTVIRKSGGARVKGDSHADTDTTAAVIDWKEHRITISDKITTSVSLGELHSMQATHAGKITRHWQLNGKYYHIEYVVPQNGSGADDEHAAYWEATPSDDDNGAAWFLPPQTNMLGKLKRLAQFEMNDEVDDWGDRIFLLTLFIYSQTRLSDSKASENFLKFTPKLTHTLAVFATDTEELGYAYALLFVQLNDTQILELTEQLKQEESSGRALVGDAEDMSGLLAEYENGNAVYTRKIANLMGGGYSTFRRIRGDGNCFYRAVSYAFVEKVCSASTADTTKERLQRVAIPLLSELGFDSEIMQDFYQPLLTILDNTKDPSMPLNEYLKVTLNDDETSNSIVVFLRYLTSATIRKHADEYLPFLFAYEGDLVVDDSGMPDIKKFCETYVEAFGKEADHIQMTALGRVLQVDLKVCYLDASEKEHVDWHELGVSGGESGEGNVITLLYRPGHVDLMYK</sequence>
<evidence type="ECO:0000256" key="6">
    <source>
        <dbReference type="ARBA" id="ARBA00022723"/>
    </source>
</evidence>
<reference evidence="15 16" key="1">
    <citation type="submission" date="2019-03" db="EMBL/GenBank/DDBJ databases">
        <title>Sequencing 23 genomes of Wallemia ichthyophaga.</title>
        <authorList>
            <person name="Gostincar C."/>
        </authorList>
    </citation>
    <scope>NUCLEOTIDE SEQUENCE [LARGE SCALE GENOMIC DNA]</scope>
    <source>
        <strain evidence="15 16">EXF-8621</strain>
    </source>
</reference>
<dbReference type="InterPro" id="IPR013221">
    <property type="entry name" value="Mur_ligase_cen"/>
</dbReference>
<dbReference type="Gene3D" id="1.20.1300.20">
    <property type="entry name" value="Peptidase C65 Otubain, subdomain 2"/>
    <property type="match status" value="1"/>
</dbReference>
<dbReference type="PANTHER" id="PTHR11136:SF0">
    <property type="entry name" value="DIHYDROFOLATE SYNTHETASE-RELATED"/>
    <property type="match status" value="1"/>
</dbReference>
<dbReference type="Gene3D" id="3.40.50.880">
    <property type="match status" value="1"/>
</dbReference>
<dbReference type="GO" id="GO:0005739">
    <property type="term" value="C:mitochondrion"/>
    <property type="evidence" value="ECO:0007669"/>
    <property type="project" value="TreeGrafter"/>
</dbReference>
<comment type="similarity">
    <text evidence="2">Belongs to the folylpolyglutamate synthase family.</text>
</comment>
<evidence type="ECO:0000256" key="3">
    <source>
        <dbReference type="ARBA" id="ARBA00012759"/>
    </source>
</evidence>
<keyword evidence="12" id="KW-0460">Magnesium</keyword>
<evidence type="ECO:0000256" key="10">
    <source>
        <dbReference type="ARBA" id="ARBA00022807"/>
    </source>
</evidence>
<keyword evidence="8" id="KW-0833">Ubl conjugation pathway</keyword>
<keyword evidence="6" id="KW-0479">Metal-binding</keyword>
<dbReference type="CDD" id="cd22749">
    <property type="entry name" value="Otubain_C65"/>
    <property type="match status" value="1"/>
</dbReference>
<evidence type="ECO:0000313" key="16">
    <source>
        <dbReference type="Proteomes" id="UP000306954"/>
    </source>
</evidence>
<dbReference type="GO" id="GO:0046872">
    <property type="term" value="F:metal ion binding"/>
    <property type="evidence" value="ECO:0007669"/>
    <property type="project" value="UniProtKB-KW"/>
</dbReference>
<dbReference type="UniPathway" id="UPA00850"/>
<dbReference type="GO" id="GO:0008841">
    <property type="term" value="F:dihydrofolate synthase activity"/>
    <property type="evidence" value="ECO:0007669"/>
    <property type="project" value="TreeGrafter"/>
</dbReference>
<dbReference type="Pfam" id="PF10275">
    <property type="entry name" value="Peptidase_C65"/>
    <property type="match status" value="1"/>
</dbReference>
<feature type="compositionally biased region" description="Polar residues" evidence="13">
    <location>
        <begin position="874"/>
        <end position="883"/>
    </location>
</feature>
<evidence type="ECO:0000256" key="7">
    <source>
        <dbReference type="ARBA" id="ARBA00022741"/>
    </source>
</evidence>
<dbReference type="SUPFAM" id="SSF52317">
    <property type="entry name" value="Class I glutamine amidotransferase-like"/>
    <property type="match status" value="1"/>
</dbReference>
<dbReference type="GO" id="GO:0005524">
    <property type="term" value="F:ATP binding"/>
    <property type="evidence" value="ECO:0007669"/>
    <property type="project" value="UniProtKB-KW"/>
</dbReference>
<dbReference type="InterPro" id="IPR019400">
    <property type="entry name" value="Peptidase_C65_otubain"/>
</dbReference>
<comment type="catalytic activity">
    <reaction evidence="1">
        <text>Thiol-dependent hydrolysis of ester, thioester, amide, peptide and isopeptide bonds formed by the C-terminal Gly of ubiquitin (a 76-residue protein attached to proteins as an intracellular targeting signal).</text>
        <dbReference type="EC" id="3.4.19.12"/>
    </reaction>
</comment>